<dbReference type="InterPro" id="IPR027417">
    <property type="entry name" value="P-loop_NTPase"/>
</dbReference>
<dbReference type="CDD" id="cd04867">
    <property type="entry name" value="TGS_YchF_OLA1"/>
    <property type="match status" value="1"/>
</dbReference>
<evidence type="ECO:0000256" key="5">
    <source>
        <dbReference type="ARBA" id="ARBA00022842"/>
    </source>
</evidence>
<dbReference type="Proteomes" id="UP000018951">
    <property type="component" value="Unassembled WGS sequence"/>
</dbReference>
<evidence type="ECO:0000259" key="6">
    <source>
        <dbReference type="PROSITE" id="PS51710"/>
    </source>
</evidence>
<protein>
    <submittedName>
        <fullName evidence="8">GTP-binding protein</fullName>
    </submittedName>
</protein>
<reference evidence="8 9" key="1">
    <citation type="journal article" date="2013" name="PLoS ONE">
        <title>Bacterial endosymbiosis in a chordate host: long-term co-evolution and conservation of secondary metabolism.</title>
        <authorList>
            <person name="Kwan J.C."/>
            <person name="Schmidt E.W."/>
        </authorList>
    </citation>
    <scope>NUCLEOTIDE SEQUENCE [LARGE SCALE GENOMIC DNA]</scope>
    <source>
        <strain evidence="9">L6</strain>
    </source>
</reference>
<comment type="cofactor">
    <cofactor evidence="1">
        <name>Mg(2+)</name>
        <dbReference type="ChEBI" id="CHEBI:18420"/>
    </cofactor>
</comment>
<dbReference type="PANTHER" id="PTHR23305:SF18">
    <property type="entry name" value="OBG-TYPE G DOMAIN-CONTAINING PROTEIN"/>
    <property type="match status" value="1"/>
</dbReference>
<dbReference type="SUPFAM" id="SSF52540">
    <property type="entry name" value="P-loop containing nucleoside triphosphate hydrolases"/>
    <property type="match status" value="1"/>
</dbReference>
<gene>
    <name evidence="8" type="ORF">P857_1125</name>
</gene>
<comment type="caution">
    <text evidence="8">The sequence shown here is derived from an EMBL/GenBank/DDBJ whole genome shotgun (WGS) entry which is preliminary data.</text>
</comment>
<dbReference type="InterPro" id="IPR012676">
    <property type="entry name" value="TGS-like"/>
</dbReference>
<keyword evidence="4" id="KW-0067">ATP-binding</keyword>
<dbReference type="InterPro" id="IPR012675">
    <property type="entry name" value="Beta-grasp_dom_sf"/>
</dbReference>
<dbReference type="SUPFAM" id="SSF81271">
    <property type="entry name" value="TGS-like"/>
    <property type="match status" value="1"/>
</dbReference>
<keyword evidence="3" id="KW-0547">Nucleotide-binding</keyword>
<evidence type="ECO:0000256" key="2">
    <source>
        <dbReference type="ARBA" id="ARBA00022723"/>
    </source>
</evidence>
<dbReference type="InterPro" id="IPR004095">
    <property type="entry name" value="TGS"/>
</dbReference>
<evidence type="ECO:0000313" key="8">
    <source>
        <dbReference type="EMBL" id="ETO91945.1"/>
    </source>
</evidence>
<keyword evidence="5" id="KW-0460">Magnesium</keyword>
<accession>W2V1E3</accession>
<dbReference type="PIRSF" id="PIRSF006641">
    <property type="entry name" value="CHP00092"/>
    <property type="match status" value="1"/>
</dbReference>
<dbReference type="PATRIC" id="fig|1401685.3.peg.358"/>
<dbReference type="EMBL" id="AXCJ01000001">
    <property type="protein sequence ID" value="ETO91945.1"/>
    <property type="molecule type" value="Genomic_DNA"/>
</dbReference>
<dbReference type="InterPro" id="IPR006073">
    <property type="entry name" value="GTP-bd"/>
</dbReference>
<name>W2V1E3_9RICK</name>
<dbReference type="InterPro" id="IPR013029">
    <property type="entry name" value="YchF_C"/>
</dbReference>
<dbReference type="PRINTS" id="PR00326">
    <property type="entry name" value="GTP1OBG"/>
</dbReference>
<organism evidence="8 9">
    <name type="scientific">Candidatus Xenolissoclinum pacificiensis L6</name>
    <dbReference type="NCBI Taxonomy" id="1401685"/>
    <lineage>
        <taxon>Bacteria</taxon>
        <taxon>Pseudomonadati</taxon>
        <taxon>Pseudomonadota</taxon>
        <taxon>Alphaproteobacteria</taxon>
        <taxon>Rickettsiales</taxon>
        <taxon>Anaplasmataceae</taxon>
        <taxon>Candidatus Xenolissoclinum</taxon>
    </lineage>
</organism>
<evidence type="ECO:0000259" key="7">
    <source>
        <dbReference type="PROSITE" id="PS51880"/>
    </source>
</evidence>
<dbReference type="GO" id="GO:0005524">
    <property type="term" value="F:ATP binding"/>
    <property type="evidence" value="ECO:0007669"/>
    <property type="project" value="UniProtKB-KW"/>
</dbReference>
<sequence length="357" mass="39474">MSLNCGIVGLPNVGKSTLFNALTKSSQAQSENYPFCTITPNIAKVVVPDQRLSVLANLVNSTNIVPHMVEICDIAGLVEGASKGAGKGNLFLSHIRDVDTIIHVVRCFDGINGPNSIQHVMESIDPIRDIEIVEHELLLSDAQSIEKQIGKAKDKKYKSFLEEILNQLMTGIQARDIVINSNNFNIENLQLITYKPILYVCNVSEEHISSGNEYCNLVQQYAQNNGHRTIILSVKLESDIANDNDDQQELMDLFGMKEPGMNLLIRASYSLLGSITFFTAGQKEVRAWSIPNGTTASDAAGVIHTDFQKKFIKARVISYDDYIRYHGESGAQKVGKAKDEGRDYIVKDGDVILFKHG</sequence>
<dbReference type="GO" id="GO:0046872">
    <property type="term" value="F:metal ion binding"/>
    <property type="evidence" value="ECO:0007669"/>
    <property type="project" value="UniProtKB-KW"/>
</dbReference>
<dbReference type="FunFam" id="3.10.20.30:FF:000001">
    <property type="entry name" value="Ribosome-binding ATPase YchF"/>
    <property type="match status" value="1"/>
</dbReference>
<dbReference type="InterPro" id="IPR023192">
    <property type="entry name" value="TGS-like_dom_sf"/>
</dbReference>
<evidence type="ECO:0000256" key="4">
    <source>
        <dbReference type="ARBA" id="ARBA00022840"/>
    </source>
</evidence>
<evidence type="ECO:0000313" key="9">
    <source>
        <dbReference type="Proteomes" id="UP000018951"/>
    </source>
</evidence>
<dbReference type="Gene3D" id="1.10.150.300">
    <property type="entry name" value="TGS-like domain"/>
    <property type="match status" value="1"/>
</dbReference>
<dbReference type="NCBIfam" id="TIGR00092">
    <property type="entry name" value="redox-regulated ATPase YchF"/>
    <property type="match status" value="1"/>
</dbReference>
<keyword evidence="2" id="KW-0479">Metal-binding</keyword>
<dbReference type="AlphaFoldDB" id="W2V1E3"/>
<dbReference type="PANTHER" id="PTHR23305">
    <property type="entry name" value="OBG GTPASE FAMILY"/>
    <property type="match status" value="1"/>
</dbReference>
<feature type="domain" description="TGS" evidence="7">
    <location>
        <begin position="273"/>
        <end position="356"/>
    </location>
</feature>
<feature type="domain" description="OBG-type G" evidence="6">
    <location>
        <begin position="3"/>
        <end position="252"/>
    </location>
</feature>
<dbReference type="CDD" id="cd01900">
    <property type="entry name" value="YchF"/>
    <property type="match status" value="1"/>
</dbReference>
<dbReference type="InterPro" id="IPR004396">
    <property type="entry name" value="ATPase_YchF/OLA1"/>
</dbReference>
<proteinExistence type="predicted"/>
<dbReference type="PROSITE" id="PS51710">
    <property type="entry name" value="G_OBG"/>
    <property type="match status" value="1"/>
</dbReference>
<dbReference type="STRING" id="1401685.P857_1125"/>
<dbReference type="GO" id="GO:0005737">
    <property type="term" value="C:cytoplasm"/>
    <property type="evidence" value="ECO:0007669"/>
    <property type="project" value="TreeGrafter"/>
</dbReference>
<dbReference type="Gene3D" id="3.10.20.30">
    <property type="match status" value="1"/>
</dbReference>
<dbReference type="Pfam" id="PF06071">
    <property type="entry name" value="YchF-GTPase_C"/>
    <property type="match status" value="1"/>
</dbReference>
<dbReference type="PROSITE" id="PS51880">
    <property type="entry name" value="TGS"/>
    <property type="match status" value="1"/>
</dbReference>
<evidence type="ECO:0000256" key="1">
    <source>
        <dbReference type="ARBA" id="ARBA00001946"/>
    </source>
</evidence>
<dbReference type="InterPro" id="IPR041706">
    <property type="entry name" value="YchF_N"/>
</dbReference>
<dbReference type="Gene3D" id="3.40.50.300">
    <property type="entry name" value="P-loop containing nucleotide triphosphate hydrolases"/>
    <property type="match status" value="1"/>
</dbReference>
<dbReference type="GO" id="GO:0005525">
    <property type="term" value="F:GTP binding"/>
    <property type="evidence" value="ECO:0007669"/>
    <property type="project" value="InterPro"/>
</dbReference>
<keyword evidence="9" id="KW-1185">Reference proteome</keyword>
<dbReference type="GO" id="GO:0016887">
    <property type="term" value="F:ATP hydrolysis activity"/>
    <property type="evidence" value="ECO:0007669"/>
    <property type="project" value="InterPro"/>
</dbReference>
<dbReference type="InterPro" id="IPR031167">
    <property type="entry name" value="G_OBG"/>
</dbReference>
<dbReference type="Pfam" id="PF01926">
    <property type="entry name" value="MMR_HSR1"/>
    <property type="match status" value="1"/>
</dbReference>
<evidence type="ECO:0000256" key="3">
    <source>
        <dbReference type="ARBA" id="ARBA00022741"/>
    </source>
</evidence>